<keyword evidence="3" id="KW-0520">NAD</keyword>
<dbReference type="Pfam" id="PF02826">
    <property type="entry name" value="2-Hacid_dh_C"/>
    <property type="match status" value="1"/>
</dbReference>
<comment type="caution">
    <text evidence="5">The sequence shown here is derived from an EMBL/GenBank/DDBJ whole genome shotgun (WGS) entry which is preliminary data.</text>
</comment>
<accession>A0A2I1MBA4</accession>
<dbReference type="InterPro" id="IPR050857">
    <property type="entry name" value="D-2-hydroxyacid_DH"/>
</dbReference>
<dbReference type="SUPFAM" id="SSF51735">
    <property type="entry name" value="NAD(P)-binding Rossmann-fold domains"/>
    <property type="match status" value="1"/>
</dbReference>
<evidence type="ECO:0000313" key="5">
    <source>
        <dbReference type="EMBL" id="PKZ17413.1"/>
    </source>
</evidence>
<dbReference type="InterPro" id="IPR029752">
    <property type="entry name" value="D-isomer_DH_CS1"/>
</dbReference>
<sequence length="189" mass="20522">MGLLHQITGFELSGKTLGTIGLGNIGSIAADTFINGFGMKVLVYDPYIYDSQCAEHGLTKVENPEDLLNESDIINISVPLTDATENMIAKEQIDLMKKNAIIINATRGKIVNEVDLYDALKAGRIFGAAMDAFEVEPFKKDNPLLTCDNFIATSHNGANTVDSLIRMGTGAIDEIVRKKNGEDNHHVVV</sequence>
<dbReference type="InterPro" id="IPR029753">
    <property type="entry name" value="D-isomer_DH_CS"/>
</dbReference>
<dbReference type="EMBL" id="PKGS01000001">
    <property type="protein sequence ID" value="PKZ17413.1"/>
    <property type="molecule type" value="Genomic_DNA"/>
</dbReference>
<dbReference type="InterPro" id="IPR006140">
    <property type="entry name" value="D-isomer_DH_NAD-bd"/>
</dbReference>
<dbReference type="InterPro" id="IPR036291">
    <property type="entry name" value="NAD(P)-bd_dom_sf"/>
</dbReference>
<protein>
    <recommendedName>
        <fullName evidence="4">D-isomer specific 2-hydroxyacid dehydrogenase NAD-binding domain-containing protein</fullName>
    </recommendedName>
</protein>
<organism evidence="5 6">
    <name type="scientific">Anaerococcus octavius</name>
    <dbReference type="NCBI Taxonomy" id="54007"/>
    <lineage>
        <taxon>Bacteria</taxon>
        <taxon>Bacillati</taxon>
        <taxon>Bacillota</taxon>
        <taxon>Tissierellia</taxon>
        <taxon>Tissierellales</taxon>
        <taxon>Peptoniphilaceae</taxon>
        <taxon>Anaerococcus</taxon>
    </lineage>
</organism>
<dbReference type="PROSITE" id="PS00065">
    <property type="entry name" value="D_2_HYDROXYACID_DH_1"/>
    <property type="match status" value="1"/>
</dbReference>
<proteinExistence type="inferred from homology"/>
<reference evidence="5 6" key="1">
    <citation type="submission" date="2017-12" db="EMBL/GenBank/DDBJ databases">
        <title>Phylogenetic diversity of female urinary microbiome.</title>
        <authorList>
            <person name="Thomas-White K."/>
            <person name="Wolfe A.J."/>
        </authorList>
    </citation>
    <scope>NUCLEOTIDE SEQUENCE [LARGE SCALE GENOMIC DNA]</scope>
    <source>
        <strain evidence="5 6">UMB0119</strain>
    </source>
</reference>
<dbReference type="Gene3D" id="3.40.50.720">
    <property type="entry name" value="NAD(P)-binding Rossmann-like Domain"/>
    <property type="match status" value="2"/>
</dbReference>
<evidence type="ECO:0000259" key="4">
    <source>
        <dbReference type="Pfam" id="PF02826"/>
    </source>
</evidence>
<dbReference type="AlphaFoldDB" id="A0A2I1MBA4"/>
<dbReference type="Proteomes" id="UP000234335">
    <property type="component" value="Unassembled WGS sequence"/>
</dbReference>
<dbReference type="PANTHER" id="PTHR42789:SF1">
    <property type="entry name" value="D-ISOMER SPECIFIC 2-HYDROXYACID DEHYDROGENASE FAMILY PROTEIN (AFU_ORTHOLOGUE AFUA_6G10090)"/>
    <property type="match status" value="1"/>
</dbReference>
<dbReference type="PROSITE" id="PS00671">
    <property type="entry name" value="D_2_HYDROXYACID_DH_3"/>
    <property type="match status" value="1"/>
</dbReference>
<dbReference type="GO" id="GO:0016616">
    <property type="term" value="F:oxidoreductase activity, acting on the CH-OH group of donors, NAD or NADP as acceptor"/>
    <property type="evidence" value="ECO:0007669"/>
    <property type="project" value="UniProtKB-ARBA"/>
</dbReference>
<evidence type="ECO:0000256" key="1">
    <source>
        <dbReference type="ARBA" id="ARBA00005854"/>
    </source>
</evidence>
<name>A0A2I1MBA4_9FIRM</name>
<dbReference type="GO" id="GO:0051287">
    <property type="term" value="F:NAD binding"/>
    <property type="evidence" value="ECO:0007669"/>
    <property type="project" value="InterPro"/>
</dbReference>
<keyword evidence="2" id="KW-0560">Oxidoreductase</keyword>
<feature type="domain" description="D-isomer specific 2-hydroxyacid dehydrogenase NAD-binding" evidence="4">
    <location>
        <begin position="6"/>
        <end position="157"/>
    </location>
</feature>
<dbReference type="PANTHER" id="PTHR42789">
    <property type="entry name" value="D-ISOMER SPECIFIC 2-HYDROXYACID DEHYDROGENASE FAMILY PROTEIN (AFU_ORTHOLOGUE AFUA_6G10090)"/>
    <property type="match status" value="1"/>
</dbReference>
<evidence type="ECO:0000313" key="6">
    <source>
        <dbReference type="Proteomes" id="UP000234335"/>
    </source>
</evidence>
<evidence type="ECO:0000256" key="2">
    <source>
        <dbReference type="ARBA" id="ARBA00023002"/>
    </source>
</evidence>
<comment type="similarity">
    <text evidence="1">Belongs to the D-isomer specific 2-hydroxyacid dehydrogenase family.</text>
</comment>
<keyword evidence="6" id="KW-1185">Reference proteome</keyword>
<evidence type="ECO:0000256" key="3">
    <source>
        <dbReference type="ARBA" id="ARBA00023027"/>
    </source>
</evidence>
<gene>
    <name evidence="5" type="ORF">CYJ34_01515</name>
</gene>